<dbReference type="RefSeq" id="WP_187752079.1">
    <property type="nucleotide sequence ID" value="NZ_CP060828.1"/>
</dbReference>
<organism evidence="1 2">
    <name type="scientific">Streptomyces roseirectus</name>
    <dbReference type="NCBI Taxonomy" id="2768066"/>
    <lineage>
        <taxon>Bacteria</taxon>
        <taxon>Bacillati</taxon>
        <taxon>Actinomycetota</taxon>
        <taxon>Actinomycetes</taxon>
        <taxon>Kitasatosporales</taxon>
        <taxon>Streptomycetaceae</taxon>
        <taxon>Streptomyces</taxon>
    </lineage>
</organism>
<keyword evidence="2" id="KW-1185">Reference proteome</keyword>
<evidence type="ECO:0000313" key="2">
    <source>
        <dbReference type="Proteomes" id="UP000516052"/>
    </source>
</evidence>
<accession>A0A7H0IQU2</accession>
<dbReference type="AlphaFoldDB" id="A0A7H0IQU2"/>
<sequence>MPSPTALVLTALPAEYEAVRAYLTVTEELVLADGTRVERGGLSDSPWEVALAELGEGTESPAFRPGSGSQFQAGDAFTRAGALDEAAQAQASARSLAG</sequence>
<dbReference type="EMBL" id="CP060828">
    <property type="protein sequence ID" value="QNP75158.1"/>
    <property type="molecule type" value="Genomic_DNA"/>
</dbReference>
<name>A0A7H0IQU2_9ACTN</name>
<reference evidence="1 2" key="1">
    <citation type="submission" date="2020-08" db="EMBL/GenBank/DDBJ databases">
        <title>A novel species.</title>
        <authorList>
            <person name="Gao J."/>
        </authorList>
    </citation>
    <scope>NUCLEOTIDE SEQUENCE [LARGE SCALE GENOMIC DNA]</scope>
    <source>
        <strain evidence="1 2">CRXT-G-22</strain>
    </source>
</reference>
<dbReference type="KEGG" id="sroi:IAG44_40980"/>
<evidence type="ECO:0000313" key="1">
    <source>
        <dbReference type="EMBL" id="QNP75158.1"/>
    </source>
</evidence>
<dbReference type="Proteomes" id="UP000516052">
    <property type="component" value="Chromosome"/>
</dbReference>
<protein>
    <submittedName>
        <fullName evidence="1">Uncharacterized protein</fullName>
    </submittedName>
</protein>
<proteinExistence type="predicted"/>
<gene>
    <name evidence="1" type="ORF">IAG44_40980</name>
</gene>